<evidence type="ECO:0000256" key="1">
    <source>
        <dbReference type="ARBA" id="ARBA00007898"/>
    </source>
</evidence>
<keyword evidence="10" id="KW-1185">Reference proteome</keyword>
<dbReference type="EMBL" id="JANUGU010000002">
    <property type="protein sequence ID" value="MCS0658176.1"/>
    <property type="molecule type" value="Genomic_DNA"/>
</dbReference>
<keyword evidence="3 7" id="KW-0732">Signal</keyword>
<proteinExistence type="inferred from homology"/>
<keyword evidence="5 6" id="KW-0046">Antibiotic resistance</keyword>
<feature type="domain" description="Penicillin-binding protein transpeptidase" evidence="8">
    <location>
        <begin position="22"/>
        <end position="230"/>
    </location>
</feature>
<dbReference type="Gene3D" id="3.40.710.10">
    <property type="entry name" value="DD-peptidase/beta-lactamase superfamily"/>
    <property type="match status" value="1"/>
</dbReference>
<evidence type="ECO:0000313" key="10">
    <source>
        <dbReference type="Proteomes" id="UP001204621"/>
    </source>
</evidence>
<dbReference type="GO" id="GO:0008800">
    <property type="term" value="F:beta-lactamase activity"/>
    <property type="evidence" value="ECO:0007669"/>
    <property type="project" value="UniProtKB-EC"/>
</dbReference>
<gene>
    <name evidence="9" type="primary">blaOXA</name>
    <name evidence="9" type="ORF">NX778_08880</name>
</gene>
<evidence type="ECO:0000256" key="7">
    <source>
        <dbReference type="SAM" id="SignalP"/>
    </source>
</evidence>
<dbReference type="RefSeq" id="WP_258811364.1">
    <property type="nucleotide sequence ID" value="NZ_JANUGU010000002.1"/>
</dbReference>
<feature type="signal peptide" evidence="7">
    <location>
        <begin position="1"/>
        <end position="18"/>
    </location>
</feature>
<evidence type="ECO:0000313" key="9">
    <source>
        <dbReference type="EMBL" id="MCS0658176.1"/>
    </source>
</evidence>
<dbReference type="InterPro" id="IPR001460">
    <property type="entry name" value="PCN-bd_Tpept"/>
</dbReference>
<organism evidence="9 10">
    <name type="scientific">Massilia terrae</name>
    <dbReference type="NCBI Taxonomy" id="1811224"/>
    <lineage>
        <taxon>Bacteria</taxon>
        <taxon>Pseudomonadati</taxon>
        <taxon>Pseudomonadota</taxon>
        <taxon>Betaproteobacteria</taxon>
        <taxon>Burkholderiales</taxon>
        <taxon>Oxalobacteraceae</taxon>
        <taxon>Telluria group</taxon>
        <taxon>Massilia</taxon>
    </lineage>
</organism>
<feature type="chain" id="PRO_5045840319" description="Beta-lactamase" evidence="7">
    <location>
        <begin position="19"/>
        <end position="250"/>
    </location>
</feature>
<dbReference type="NCBIfam" id="NF000270">
    <property type="entry name" value="bla_class_D_alt"/>
    <property type="match status" value="1"/>
</dbReference>
<dbReference type="InterPro" id="IPR002137">
    <property type="entry name" value="Beta-lactam_class-D_AS"/>
</dbReference>
<dbReference type="PROSITE" id="PS00337">
    <property type="entry name" value="BETA_LACTAMASE_D"/>
    <property type="match status" value="1"/>
</dbReference>
<evidence type="ECO:0000259" key="8">
    <source>
        <dbReference type="Pfam" id="PF00905"/>
    </source>
</evidence>
<dbReference type="InterPro" id="IPR012338">
    <property type="entry name" value="Beta-lactam/transpept-like"/>
</dbReference>
<comment type="caution">
    <text evidence="9">The sequence shown here is derived from an EMBL/GenBank/DDBJ whole genome shotgun (WGS) entry which is preliminary data.</text>
</comment>
<comment type="catalytic activity">
    <reaction evidence="6">
        <text>a beta-lactam + H2O = a substituted beta-amino acid</text>
        <dbReference type="Rhea" id="RHEA:20401"/>
        <dbReference type="ChEBI" id="CHEBI:15377"/>
        <dbReference type="ChEBI" id="CHEBI:35627"/>
        <dbReference type="ChEBI" id="CHEBI:140347"/>
        <dbReference type="EC" id="3.5.2.6"/>
    </reaction>
</comment>
<evidence type="ECO:0000256" key="3">
    <source>
        <dbReference type="ARBA" id="ARBA00022729"/>
    </source>
</evidence>
<evidence type="ECO:0000256" key="5">
    <source>
        <dbReference type="ARBA" id="ARBA00023251"/>
    </source>
</evidence>
<accession>A0ABT2CX87</accession>
<evidence type="ECO:0000256" key="6">
    <source>
        <dbReference type="RuleBase" id="RU361140"/>
    </source>
</evidence>
<name>A0ABT2CX87_9BURK</name>
<dbReference type="Proteomes" id="UP001204621">
    <property type="component" value="Unassembled WGS sequence"/>
</dbReference>
<evidence type="ECO:0000256" key="4">
    <source>
        <dbReference type="ARBA" id="ARBA00022801"/>
    </source>
</evidence>
<evidence type="ECO:0000256" key="2">
    <source>
        <dbReference type="ARBA" id="ARBA00012865"/>
    </source>
</evidence>
<dbReference type="SUPFAM" id="SSF56601">
    <property type="entry name" value="beta-lactamase/transpeptidase-like"/>
    <property type="match status" value="1"/>
</dbReference>
<sequence length="250" mass="27402">MLRFVILAAMLVVSNSQAREVCTVVADAASGKVLAQRGECDRRVTPASTFKVAISLMGYDAGFLKDEHAPLLPFRPGYVDWRENWRMPTDPAKWMRDSVVWFSQQVTFAIGHERLAAYTQRFGFGNADVSGLPATEGPDLSWINSSLQISPLEQVAFLRKLVNRELGVSGHAYDMTARITLYGEVPGGWTVHGKTGSGGGNGWYVGWATKGRRTVVFARLLKREASETGEVPVAIQARDGMVGELAQLAR</sequence>
<protein>
    <recommendedName>
        <fullName evidence="2 6">Beta-lactamase</fullName>
        <ecNumber evidence="2 6">3.5.2.6</ecNumber>
    </recommendedName>
</protein>
<keyword evidence="4 6" id="KW-0378">Hydrolase</keyword>
<comment type="similarity">
    <text evidence="1 6">Belongs to the class-D beta-lactamase family.</text>
</comment>
<reference evidence="9 10" key="1">
    <citation type="submission" date="2022-08" db="EMBL/GenBank/DDBJ databases">
        <title>Reclassification of Massilia species as members of the genera Telluria, Duganella, Pseudoduganella, Mokoshia gen. nov. and Zemynaea gen. nov. using orthogonal and non-orthogonal genome-based approaches.</title>
        <authorList>
            <person name="Bowman J.P."/>
        </authorList>
    </citation>
    <scope>NUCLEOTIDE SEQUENCE [LARGE SCALE GENOMIC DNA]</scope>
    <source>
        <strain evidence="9 10">JCM 31606</strain>
    </source>
</reference>
<dbReference type="EC" id="3.5.2.6" evidence="2 6"/>
<dbReference type="Pfam" id="PF00905">
    <property type="entry name" value="Transpeptidase"/>
    <property type="match status" value="1"/>
</dbReference>